<evidence type="ECO:0000313" key="3">
    <source>
        <dbReference type="EMBL" id="ALD49152.1"/>
    </source>
</evidence>
<evidence type="ECO:0000259" key="2">
    <source>
        <dbReference type="Pfam" id="PF05424"/>
    </source>
</evidence>
<keyword evidence="1" id="KW-0175">Coiled coil</keyword>
<dbReference type="Gene3D" id="1.20.1310.20">
    <property type="entry name" value="Duffy-antigen binding domain"/>
    <property type="match status" value="1"/>
</dbReference>
<evidence type="ECO:0000256" key="1">
    <source>
        <dbReference type="SAM" id="Coils"/>
    </source>
</evidence>
<name>A0A0N7E5Z4_9APIC</name>
<dbReference type="Pfam" id="PF05424">
    <property type="entry name" value="Duffy_binding"/>
    <property type="match status" value="1"/>
</dbReference>
<proteinExistence type="predicted"/>
<feature type="domain" description="Duffy-antigen binding" evidence="2">
    <location>
        <begin position="1"/>
        <end position="133"/>
    </location>
</feature>
<feature type="coiled-coil region" evidence="1">
    <location>
        <begin position="18"/>
        <end position="60"/>
    </location>
</feature>
<reference evidence="3" key="1">
    <citation type="journal article" date="2015" name="Nat. Commun.">
        <title>Ape parasite origins of human malaria virulence genes.</title>
        <authorList>
            <person name="Larremore D.B."/>
            <person name="Sundararaman S.A."/>
            <person name="Liu W."/>
            <person name="Proto W.R."/>
            <person name="Clauset A."/>
            <person name="Loy D.E."/>
            <person name="Speede S."/>
            <person name="Plenderleith L.J."/>
            <person name="Sharp P.M."/>
            <person name="Hahn B.H."/>
            <person name="Rayner J.C."/>
            <person name="Buckee C.O."/>
        </authorList>
    </citation>
    <scope>NUCLEOTIDE SEQUENCE</scope>
    <source>
        <strain evidence="3">DGptt540Var2.27</strain>
    </source>
</reference>
<dbReference type="GO" id="GO:0046789">
    <property type="term" value="F:host cell surface receptor binding"/>
    <property type="evidence" value="ECO:0007669"/>
    <property type="project" value="InterPro"/>
</dbReference>
<dbReference type="SUPFAM" id="SSF140924">
    <property type="entry name" value="Duffy binding domain-like"/>
    <property type="match status" value="1"/>
</dbReference>
<dbReference type="InterPro" id="IPR008602">
    <property type="entry name" value="Duffy-antigen-binding"/>
</dbReference>
<dbReference type="GO" id="GO:0016020">
    <property type="term" value="C:membrane"/>
    <property type="evidence" value="ECO:0007669"/>
    <property type="project" value="InterPro"/>
</dbReference>
<sequence>DIGDIIRGKDLYRGNKRQNANEREKEKLQQNLKEIFKKIYDNLTKDLTMDQTKMEAAQKRYKNDKDGKYYQLREDWWDANRAKVWYAITCGAGETDEYFRDACSEGKTATNRKCRCVSTDPPTYFDYVPQFLR</sequence>
<gene>
    <name evidence="3" type="primary">var</name>
</gene>
<protein>
    <submittedName>
        <fullName evidence="3">Erythrocyte membrane protein 1</fullName>
    </submittedName>
</protein>
<organism evidence="3">
    <name type="scientific">Plasmodium sp</name>
    <dbReference type="NCBI Taxonomy" id="31272"/>
    <lineage>
        <taxon>Eukaryota</taxon>
        <taxon>Sar</taxon>
        <taxon>Alveolata</taxon>
        <taxon>Apicomplexa</taxon>
        <taxon>Aconoidasida</taxon>
        <taxon>Haemosporida</taxon>
        <taxon>Plasmodiidae</taxon>
        <taxon>Plasmodium</taxon>
    </lineage>
</organism>
<dbReference type="EMBL" id="KP167146">
    <property type="protein sequence ID" value="ALD49152.1"/>
    <property type="molecule type" value="Genomic_DNA"/>
</dbReference>
<feature type="non-terminal residue" evidence="3">
    <location>
        <position position="133"/>
    </location>
</feature>
<dbReference type="AlphaFoldDB" id="A0A0N7E5Z4"/>
<feature type="non-terminal residue" evidence="3">
    <location>
        <position position="1"/>
    </location>
</feature>
<dbReference type="InterPro" id="IPR042202">
    <property type="entry name" value="Duffy-ag-bd_sf"/>
</dbReference>
<accession>A0A0N7E5Z4</accession>